<dbReference type="Gene3D" id="3.30.565.10">
    <property type="entry name" value="Histidine kinase-like ATPase, C-terminal domain"/>
    <property type="match status" value="1"/>
</dbReference>
<dbReference type="Pfam" id="PF02518">
    <property type="entry name" value="HATPase_c"/>
    <property type="match status" value="1"/>
</dbReference>
<feature type="transmembrane region" description="Helical" evidence="7">
    <location>
        <begin position="7"/>
        <end position="32"/>
    </location>
</feature>
<dbReference type="EC" id="2.7.13.3" evidence="2"/>
<evidence type="ECO:0000256" key="3">
    <source>
        <dbReference type="ARBA" id="ARBA00022553"/>
    </source>
</evidence>
<keyword evidence="7" id="KW-1133">Transmembrane helix</keyword>
<organism evidence="9 10">
    <name type="scientific">Sulfurovum xiamenensis</name>
    <dbReference type="NCBI Taxonomy" id="3019066"/>
    <lineage>
        <taxon>Bacteria</taxon>
        <taxon>Pseudomonadati</taxon>
        <taxon>Campylobacterota</taxon>
        <taxon>Epsilonproteobacteria</taxon>
        <taxon>Campylobacterales</taxon>
        <taxon>Sulfurovaceae</taxon>
        <taxon>Sulfurovum</taxon>
    </lineage>
</organism>
<dbReference type="PROSITE" id="PS50109">
    <property type="entry name" value="HIS_KIN"/>
    <property type="match status" value="1"/>
</dbReference>
<evidence type="ECO:0000313" key="10">
    <source>
        <dbReference type="Proteomes" id="UP001169066"/>
    </source>
</evidence>
<keyword evidence="5 9" id="KW-0418">Kinase</keyword>
<dbReference type="PRINTS" id="PR00344">
    <property type="entry name" value="BCTRLSENSOR"/>
</dbReference>
<comment type="catalytic activity">
    <reaction evidence="1">
        <text>ATP + protein L-histidine = ADP + protein N-phospho-L-histidine.</text>
        <dbReference type="EC" id="2.7.13.3"/>
    </reaction>
</comment>
<dbReference type="InterPro" id="IPR036890">
    <property type="entry name" value="HATPase_C_sf"/>
</dbReference>
<dbReference type="InterPro" id="IPR004358">
    <property type="entry name" value="Sig_transdc_His_kin-like_C"/>
</dbReference>
<dbReference type="PANTHER" id="PTHR43711">
    <property type="entry name" value="TWO-COMPONENT HISTIDINE KINASE"/>
    <property type="match status" value="1"/>
</dbReference>
<evidence type="ECO:0000256" key="7">
    <source>
        <dbReference type="SAM" id="Phobius"/>
    </source>
</evidence>
<dbReference type="SMART" id="SM00387">
    <property type="entry name" value="HATPase_c"/>
    <property type="match status" value="1"/>
</dbReference>
<dbReference type="InterPro" id="IPR003594">
    <property type="entry name" value="HATPase_dom"/>
</dbReference>
<dbReference type="EMBL" id="JAQIBC010000002">
    <property type="protein sequence ID" value="MDM5263285.1"/>
    <property type="molecule type" value="Genomic_DNA"/>
</dbReference>
<keyword evidence="6" id="KW-0902">Two-component regulatory system</keyword>
<keyword evidence="4" id="KW-0808">Transferase</keyword>
<dbReference type="InterPro" id="IPR036097">
    <property type="entry name" value="HisK_dim/P_sf"/>
</dbReference>
<dbReference type="Proteomes" id="UP001169066">
    <property type="component" value="Unassembled WGS sequence"/>
</dbReference>
<dbReference type="SUPFAM" id="SSF55874">
    <property type="entry name" value="ATPase domain of HSP90 chaperone/DNA topoisomerase II/histidine kinase"/>
    <property type="match status" value="1"/>
</dbReference>
<dbReference type="InterPro" id="IPR003661">
    <property type="entry name" value="HisK_dim/P_dom"/>
</dbReference>
<dbReference type="Gene3D" id="1.10.287.130">
    <property type="match status" value="1"/>
</dbReference>
<dbReference type="SMART" id="SM00388">
    <property type="entry name" value="HisKA"/>
    <property type="match status" value="1"/>
</dbReference>
<dbReference type="Pfam" id="PF00512">
    <property type="entry name" value="HisKA"/>
    <property type="match status" value="1"/>
</dbReference>
<feature type="domain" description="Histidine kinase" evidence="8">
    <location>
        <begin position="181"/>
        <end position="385"/>
    </location>
</feature>
<comment type="caution">
    <text evidence="9">The sequence shown here is derived from an EMBL/GenBank/DDBJ whole genome shotgun (WGS) entry which is preliminary data.</text>
</comment>
<evidence type="ECO:0000313" key="9">
    <source>
        <dbReference type="EMBL" id="MDM5263285.1"/>
    </source>
</evidence>
<evidence type="ECO:0000256" key="2">
    <source>
        <dbReference type="ARBA" id="ARBA00012438"/>
    </source>
</evidence>
<evidence type="ECO:0000256" key="4">
    <source>
        <dbReference type="ARBA" id="ARBA00022679"/>
    </source>
</evidence>
<proteinExistence type="predicted"/>
<feature type="transmembrane region" description="Helical" evidence="7">
    <location>
        <begin position="142"/>
        <end position="161"/>
    </location>
</feature>
<evidence type="ECO:0000256" key="1">
    <source>
        <dbReference type="ARBA" id="ARBA00000085"/>
    </source>
</evidence>
<sequence>MKASTKSVIIFMVVYLGSLSILATWVGYLYYIDRKNALIEKMHLEMRYKARSINAQLEYYHMNKSEQFTFYEEGYDIALYDNERELLASTFMDDIDFSKLFYADDDEYYLVETLYKEYLDVKYIVIKKPLDVQQLNEILEEITLIAFYGFIFILFVALLLAKIMLSPIKRSIASLTKFMKDATHEMNTPISTILMSYEHMDKHNLDAKQIRSLDRIDIATKTLSSLYRDLSFASFHDYIEYEDTPIDVKEVILERIKYMDTLIQFKGLKVSTALQPKTIYMDQRKLILLIDNLLSNAIKFSKKNGEIEVSLTENYFSVKDNGIGISKEDQKSIFDRFKSTNSLHGGFGVGLDIVNQICKEYHIKIELESEPKKGSTFRLVWPEQKFNK</sequence>
<keyword evidence="7" id="KW-0812">Transmembrane</keyword>
<keyword evidence="3" id="KW-0597">Phosphoprotein</keyword>
<dbReference type="RefSeq" id="WP_289401398.1">
    <property type="nucleotide sequence ID" value="NZ_JAQIBC010000002.1"/>
</dbReference>
<accession>A0ABT7QQL1</accession>
<keyword evidence="7" id="KW-0472">Membrane</keyword>
<evidence type="ECO:0000256" key="5">
    <source>
        <dbReference type="ARBA" id="ARBA00022777"/>
    </source>
</evidence>
<dbReference type="SUPFAM" id="SSF47384">
    <property type="entry name" value="Homodimeric domain of signal transducing histidine kinase"/>
    <property type="match status" value="1"/>
</dbReference>
<keyword evidence="10" id="KW-1185">Reference proteome</keyword>
<dbReference type="GO" id="GO:0016301">
    <property type="term" value="F:kinase activity"/>
    <property type="evidence" value="ECO:0007669"/>
    <property type="project" value="UniProtKB-KW"/>
</dbReference>
<evidence type="ECO:0000259" key="8">
    <source>
        <dbReference type="PROSITE" id="PS50109"/>
    </source>
</evidence>
<gene>
    <name evidence="9" type="ORF">PF327_03670</name>
</gene>
<dbReference type="InterPro" id="IPR005467">
    <property type="entry name" value="His_kinase_dom"/>
</dbReference>
<name>A0ABT7QQL1_9BACT</name>
<protein>
    <recommendedName>
        <fullName evidence="2">histidine kinase</fullName>
        <ecNumber evidence="2">2.7.13.3</ecNumber>
    </recommendedName>
</protein>
<dbReference type="PANTHER" id="PTHR43711:SF1">
    <property type="entry name" value="HISTIDINE KINASE 1"/>
    <property type="match status" value="1"/>
</dbReference>
<dbReference type="CDD" id="cd00082">
    <property type="entry name" value="HisKA"/>
    <property type="match status" value="1"/>
</dbReference>
<evidence type="ECO:0000256" key="6">
    <source>
        <dbReference type="ARBA" id="ARBA00023012"/>
    </source>
</evidence>
<dbReference type="InterPro" id="IPR050736">
    <property type="entry name" value="Sensor_HK_Regulatory"/>
</dbReference>
<reference evidence="9" key="1">
    <citation type="submission" date="2023-01" db="EMBL/GenBank/DDBJ databases">
        <title>Sulfurovum sp. XTW-4 genome assembly.</title>
        <authorList>
            <person name="Wang J."/>
        </authorList>
    </citation>
    <scope>NUCLEOTIDE SEQUENCE</scope>
    <source>
        <strain evidence="9">XTW-4</strain>
    </source>
</reference>